<dbReference type="Proteomes" id="UP000002139">
    <property type="component" value="Chromosome"/>
</dbReference>
<evidence type="ECO:0000256" key="2">
    <source>
        <dbReference type="SAM" id="Phobius"/>
    </source>
</evidence>
<evidence type="ECO:0000313" key="6">
    <source>
        <dbReference type="Proteomes" id="UP000002139"/>
    </source>
</evidence>
<dbReference type="Pfam" id="PF15523">
    <property type="entry name" value="Ntox16"/>
    <property type="match status" value="1"/>
</dbReference>
<dbReference type="KEGG" id="scl:sce1568"/>
<dbReference type="OrthoDB" id="5400814at2"/>
<keyword evidence="2" id="KW-1133">Transmembrane helix</keyword>
<accession>A9FD43</accession>
<dbReference type="InterPro" id="IPR025295">
    <property type="entry name" value="eCIS_core_dom"/>
</dbReference>
<evidence type="ECO:0008006" key="7">
    <source>
        <dbReference type="Google" id="ProtNLM"/>
    </source>
</evidence>
<feature type="compositionally biased region" description="Low complexity" evidence="1">
    <location>
        <begin position="38"/>
        <end position="51"/>
    </location>
</feature>
<feature type="region of interest" description="Disordered" evidence="1">
    <location>
        <begin position="1"/>
        <end position="98"/>
    </location>
</feature>
<feature type="transmembrane region" description="Helical" evidence="2">
    <location>
        <begin position="448"/>
        <end position="472"/>
    </location>
</feature>
<name>A9FD43_SORC5</name>
<dbReference type="RefSeq" id="WP_012234203.1">
    <property type="nucleotide sequence ID" value="NC_010162.1"/>
</dbReference>
<dbReference type="AlphaFoldDB" id="A9FD43"/>
<feature type="compositionally biased region" description="Low complexity" evidence="1">
    <location>
        <begin position="61"/>
        <end position="70"/>
    </location>
</feature>
<protein>
    <recommendedName>
        <fullName evidence="7">DUF4157 domain-containing protein</fullName>
    </recommendedName>
</protein>
<proteinExistence type="predicted"/>
<organism evidence="5 6">
    <name type="scientific">Sorangium cellulosum (strain So ce56)</name>
    <name type="common">Polyangium cellulosum (strain So ce56)</name>
    <dbReference type="NCBI Taxonomy" id="448385"/>
    <lineage>
        <taxon>Bacteria</taxon>
        <taxon>Pseudomonadati</taxon>
        <taxon>Myxococcota</taxon>
        <taxon>Polyangia</taxon>
        <taxon>Polyangiales</taxon>
        <taxon>Polyangiaceae</taxon>
        <taxon>Sorangium</taxon>
    </lineage>
</organism>
<evidence type="ECO:0000256" key="1">
    <source>
        <dbReference type="SAM" id="MobiDB-lite"/>
    </source>
</evidence>
<evidence type="ECO:0000313" key="5">
    <source>
        <dbReference type="EMBL" id="CAN91726.1"/>
    </source>
</evidence>
<dbReference type="STRING" id="448385.sce1568"/>
<keyword evidence="2" id="KW-0472">Membrane</keyword>
<dbReference type="EMBL" id="AM746676">
    <property type="protein sequence ID" value="CAN91726.1"/>
    <property type="molecule type" value="Genomic_DNA"/>
</dbReference>
<dbReference type="Pfam" id="PF13699">
    <property type="entry name" value="eCIS_core"/>
    <property type="match status" value="1"/>
</dbReference>
<gene>
    <name evidence="5" type="ordered locus">sce1568</name>
</gene>
<sequence length="480" mass="50396">MFTFDRKPGPSLARSPAPKRASQRPAHAPPVNPLWFRSATSTSAEAAASSEMTGENRRHVAASSPAPASALWSRVERPASEAGVAGEASPPVAPGPRFDFARIAPLPIQRKATISSPGDPCEREADEVAEKVMRMEEPTQVGLLPTAIQRKCAECAEEDDEKPFQTKPMLSADADAAPDVGAAARVTGSGQPLTNEQRAFFEPRFAADFSRVRIHTDLSADAAARRVGAYAFTRGSDIVFRGDQYRPHTYAGRQLLAHELTHVVQQGEAPRVQRQSAGEDGGRHALSIESRAGMAGDLVQRWPGDGMTPPGDCGWAQYLGLRGSVETAKAVVGMLGACSARDNCLTLALKIAAITAEIASRIALDTTCFRGGDTGHRQQVQDKINMVNRCQQFFSTSGCSPALVTAMAVVVERAREVIAAAAMAVATVVALALIAALVAALIALVEVIAALLAAAAESAVIVEAAAALGALLRVLQGALA</sequence>
<keyword evidence="2" id="KW-0812">Transmembrane</keyword>
<dbReference type="eggNOG" id="COG3409">
    <property type="taxonomic scope" value="Bacteria"/>
</dbReference>
<reference evidence="5 6" key="1">
    <citation type="journal article" date="2007" name="Nat. Biotechnol.">
        <title>Complete genome sequence of the myxobacterium Sorangium cellulosum.</title>
        <authorList>
            <person name="Schneiker S."/>
            <person name="Perlova O."/>
            <person name="Kaiser O."/>
            <person name="Gerth K."/>
            <person name="Alici A."/>
            <person name="Altmeyer M.O."/>
            <person name="Bartels D."/>
            <person name="Bekel T."/>
            <person name="Beyer S."/>
            <person name="Bode E."/>
            <person name="Bode H.B."/>
            <person name="Bolten C.J."/>
            <person name="Choudhuri J.V."/>
            <person name="Doss S."/>
            <person name="Elnakady Y.A."/>
            <person name="Frank B."/>
            <person name="Gaigalat L."/>
            <person name="Goesmann A."/>
            <person name="Groeger C."/>
            <person name="Gross F."/>
            <person name="Jelsbak L."/>
            <person name="Jelsbak L."/>
            <person name="Kalinowski J."/>
            <person name="Kegler C."/>
            <person name="Knauber T."/>
            <person name="Konietzny S."/>
            <person name="Kopp M."/>
            <person name="Krause L."/>
            <person name="Krug D."/>
            <person name="Linke B."/>
            <person name="Mahmud T."/>
            <person name="Martinez-Arias R."/>
            <person name="McHardy A.C."/>
            <person name="Merai M."/>
            <person name="Meyer F."/>
            <person name="Mormann S."/>
            <person name="Munoz-Dorado J."/>
            <person name="Perez J."/>
            <person name="Pradella S."/>
            <person name="Rachid S."/>
            <person name="Raddatz G."/>
            <person name="Rosenau F."/>
            <person name="Rueckert C."/>
            <person name="Sasse F."/>
            <person name="Scharfe M."/>
            <person name="Schuster S.C."/>
            <person name="Suen G."/>
            <person name="Treuner-Lange A."/>
            <person name="Velicer G.J."/>
            <person name="Vorholter F.-J."/>
            <person name="Weissman K.J."/>
            <person name="Welch R.D."/>
            <person name="Wenzel S.C."/>
            <person name="Whitworth D.E."/>
            <person name="Wilhelm S."/>
            <person name="Wittmann C."/>
            <person name="Bloecker H."/>
            <person name="Puehler A."/>
            <person name="Mueller R."/>
        </authorList>
    </citation>
    <scope>NUCLEOTIDE SEQUENCE [LARGE SCALE GENOMIC DNA]</scope>
    <source>
        <strain evidence="6">So ce56</strain>
    </source>
</reference>
<feature type="domain" description="eCIS core" evidence="3">
    <location>
        <begin position="192"/>
        <end position="269"/>
    </location>
</feature>
<dbReference type="HOGENOM" id="CLU_568473_0_0_7"/>
<keyword evidence="6" id="KW-1185">Reference proteome</keyword>
<evidence type="ECO:0000259" key="3">
    <source>
        <dbReference type="Pfam" id="PF13699"/>
    </source>
</evidence>
<feature type="transmembrane region" description="Helical" evidence="2">
    <location>
        <begin position="418"/>
        <end position="442"/>
    </location>
</feature>
<dbReference type="InterPro" id="IPR029118">
    <property type="entry name" value="Ntox16"/>
</dbReference>
<evidence type="ECO:0000259" key="4">
    <source>
        <dbReference type="Pfam" id="PF15523"/>
    </source>
</evidence>
<feature type="domain" description="Novel toxin 16" evidence="4">
    <location>
        <begin position="310"/>
        <end position="393"/>
    </location>
</feature>